<comment type="caution">
    <text evidence="1">The sequence shown here is derived from an EMBL/GenBank/DDBJ whole genome shotgun (WGS) entry which is preliminary data.</text>
</comment>
<keyword evidence="2" id="KW-1185">Reference proteome</keyword>
<organism evidence="1 2">
    <name type="scientific">Olea europaea subsp. europaea</name>
    <dbReference type="NCBI Taxonomy" id="158383"/>
    <lineage>
        <taxon>Eukaryota</taxon>
        <taxon>Viridiplantae</taxon>
        <taxon>Streptophyta</taxon>
        <taxon>Embryophyta</taxon>
        <taxon>Tracheophyta</taxon>
        <taxon>Spermatophyta</taxon>
        <taxon>Magnoliopsida</taxon>
        <taxon>eudicotyledons</taxon>
        <taxon>Gunneridae</taxon>
        <taxon>Pentapetalae</taxon>
        <taxon>asterids</taxon>
        <taxon>lamiids</taxon>
        <taxon>Lamiales</taxon>
        <taxon>Oleaceae</taxon>
        <taxon>Oleeae</taxon>
        <taxon>Olea</taxon>
    </lineage>
</organism>
<feature type="non-terminal residue" evidence="1">
    <location>
        <position position="1"/>
    </location>
</feature>
<evidence type="ECO:0000313" key="1">
    <source>
        <dbReference type="EMBL" id="CAA3004226.1"/>
    </source>
</evidence>
<sequence length="82" mass="8879">LTSSSSRSESHLHRAYLALQIFDVRCRLPRRSRNNAISLLLCTSSAATRRCASLLAAPPSIARTPQPSTTAAPSFCVPMLPQ</sequence>
<protein>
    <submittedName>
        <fullName evidence="1">Uncharacterized protein</fullName>
    </submittedName>
</protein>
<accession>A0A8S0TG06</accession>
<proteinExistence type="predicted"/>
<dbReference type="EMBL" id="CACTIH010006132">
    <property type="protein sequence ID" value="CAA3004226.1"/>
    <property type="molecule type" value="Genomic_DNA"/>
</dbReference>
<reference evidence="1 2" key="1">
    <citation type="submission" date="2019-12" db="EMBL/GenBank/DDBJ databases">
        <authorList>
            <person name="Alioto T."/>
            <person name="Alioto T."/>
            <person name="Gomez Garrido J."/>
        </authorList>
    </citation>
    <scope>NUCLEOTIDE SEQUENCE [LARGE SCALE GENOMIC DNA]</scope>
</reference>
<evidence type="ECO:0000313" key="2">
    <source>
        <dbReference type="Proteomes" id="UP000594638"/>
    </source>
</evidence>
<gene>
    <name evidence="1" type="ORF">OLEA9_A041127</name>
</gene>
<dbReference type="Proteomes" id="UP000594638">
    <property type="component" value="Unassembled WGS sequence"/>
</dbReference>
<dbReference type="AlphaFoldDB" id="A0A8S0TG06"/>
<name>A0A8S0TG06_OLEEU</name>
<dbReference type="Gramene" id="OE9A041127T1">
    <property type="protein sequence ID" value="OE9A041127C1"/>
    <property type="gene ID" value="OE9A041127"/>
</dbReference>